<name>V7CL67_PHAVU</name>
<proteinExistence type="predicted"/>
<evidence type="ECO:0000313" key="3">
    <source>
        <dbReference type="Proteomes" id="UP000000226"/>
    </source>
</evidence>
<reference evidence="3" key="1">
    <citation type="journal article" date="2014" name="Nat. Genet.">
        <title>A reference genome for common bean and genome-wide analysis of dual domestications.</title>
        <authorList>
            <person name="Schmutz J."/>
            <person name="McClean P.E."/>
            <person name="Mamidi S."/>
            <person name="Wu G.A."/>
            <person name="Cannon S.B."/>
            <person name="Grimwood J."/>
            <person name="Jenkins J."/>
            <person name="Shu S."/>
            <person name="Song Q."/>
            <person name="Chavarro C."/>
            <person name="Torres-Torres M."/>
            <person name="Geffroy V."/>
            <person name="Moghaddam S.M."/>
            <person name="Gao D."/>
            <person name="Abernathy B."/>
            <person name="Barry K."/>
            <person name="Blair M."/>
            <person name="Brick M.A."/>
            <person name="Chovatia M."/>
            <person name="Gepts P."/>
            <person name="Goodstein D.M."/>
            <person name="Gonzales M."/>
            <person name="Hellsten U."/>
            <person name="Hyten D.L."/>
            <person name="Jia G."/>
            <person name="Kelly J.D."/>
            <person name="Kudrna D."/>
            <person name="Lee R."/>
            <person name="Richard M.M."/>
            <person name="Miklas P.N."/>
            <person name="Osorno J.M."/>
            <person name="Rodrigues J."/>
            <person name="Thareau V."/>
            <person name="Urrea C.A."/>
            <person name="Wang M."/>
            <person name="Yu Y."/>
            <person name="Zhang M."/>
            <person name="Wing R.A."/>
            <person name="Cregan P.B."/>
            <person name="Rokhsar D.S."/>
            <person name="Jackson S.A."/>
        </authorList>
    </citation>
    <scope>NUCLEOTIDE SEQUENCE [LARGE SCALE GENOMIC DNA]</scope>
    <source>
        <strain evidence="3">cv. G19833</strain>
    </source>
</reference>
<dbReference type="eggNOG" id="ENOG502RJJK">
    <property type="taxonomic scope" value="Eukaryota"/>
</dbReference>
<dbReference type="AlphaFoldDB" id="V7CL67"/>
<evidence type="ECO:0000259" key="1">
    <source>
        <dbReference type="Pfam" id="PF04937"/>
    </source>
</evidence>
<sequence>MNISNQTTEEEDETKPLWRYVSKLRKTPGGGNNMIKCSSCDFSFNGSYTRVRAHLLRITGEELEFFKKLDNEASLKIEYLKKKKVPLPHVSDEGKQTNNNDLNPKLKGSLQAAFNIQGRDTVDCAVARMFYSSGLPFHLARNPYYRNAFSVATNTSNLSGYVPPTYNKLRGPLLSKERRHVENLLQPIRNSWNQKGVTIVSDGWSDPQRRPLINFMAITESGPMFLKSVDGSGEIKDKDFIAKHIRDVIMEVGPKNVVQIITDNASVCKAVGMLIELEFPSIYWTPCVVHTLNLALKNICAAKNTEKNSDTYQQCSWISQIADDATFIKTFIMGHFMRLSMFNNFNSLKLLSVASTRFASTTVMLKRFRSLKKGLQEMVINNEWSSYKEDNVDSAQFVKETLLNDNWWMKVDYILAFTTPIYDVLRKTDTDMATLHLVYEMWDSMIENVKKVIKLILIDRWTKSSTSLHCLAHSLNPRYYSHEWLSEDSHRVAPHLDKELTQERKKCFIRYFDDVVVRRQVNIKFANFSDGREDFDDADSLNDRVIFVFSQGTPHITKKRKLNYGILQEMTFHWMTMEFSILLAYLLMNQN</sequence>
<organism evidence="2 3">
    <name type="scientific">Phaseolus vulgaris</name>
    <name type="common">Kidney bean</name>
    <name type="synonym">French bean</name>
    <dbReference type="NCBI Taxonomy" id="3885"/>
    <lineage>
        <taxon>Eukaryota</taxon>
        <taxon>Viridiplantae</taxon>
        <taxon>Streptophyta</taxon>
        <taxon>Embryophyta</taxon>
        <taxon>Tracheophyta</taxon>
        <taxon>Spermatophyta</taxon>
        <taxon>Magnoliopsida</taxon>
        <taxon>eudicotyledons</taxon>
        <taxon>Gunneridae</taxon>
        <taxon>Pentapetalae</taxon>
        <taxon>rosids</taxon>
        <taxon>fabids</taxon>
        <taxon>Fabales</taxon>
        <taxon>Fabaceae</taxon>
        <taxon>Papilionoideae</taxon>
        <taxon>50 kb inversion clade</taxon>
        <taxon>NPAAA clade</taxon>
        <taxon>indigoferoid/millettioid clade</taxon>
        <taxon>Phaseoleae</taxon>
        <taxon>Phaseolus</taxon>
    </lineage>
</organism>
<protein>
    <recommendedName>
        <fullName evidence="1">DUF659 domain-containing protein</fullName>
    </recommendedName>
</protein>
<dbReference type="InterPro" id="IPR007021">
    <property type="entry name" value="DUF659"/>
</dbReference>
<keyword evidence="3" id="KW-1185">Reference proteome</keyword>
<dbReference type="Proteomes" id="UP000000226">
    <property type="component" value="Chromosome 2"/>
</dbReference>
<dbReference type="STRING" id="3885.V7CL67"/>
<accession>V7CL67</accession>
<dbReference type="Pfam" id="PF04937">
    <property type="entry name" value="DUF659"/>
    <property type="match status" value="1"/>
</dbReference>
<gene>
    <name evidence="2" type="ORF">PHAVU_002G124400g</name>
</gene>
<dbReference type="InterPro" id="IPR012337">
    <property type="entry name" value="RNaseH-like_sf"/>
</dbReference>
<feature type="domain" description="DUF659" evidence="1">
    <location>
        <begin position="164"/>
        <end position="326"/>
    </location>
</feature>
<dbReference type="EMBL" id="CM002289">
    <property type="protein sequence ID" value="ESW30098.1"/>
    <property type="molecule type" value="Genomic_DNA"/>
</dbReference>
<dbReference type="SUPFAM" id="SSF53098">
    <property type="entry name" value="Ribonuclease H-like"/>
    <property type="match status" value="1"/>
</dbReference>
<dbReference type="PANTHER" id="PTHR32166:SF81">
    <property type="entry name" value="OS06G0658400 PROTEIN"/>
    <property type="match status" value="1"/>
</dbReference>
<dbReference type="OMA" id="PMMLRAI"/>
<dbReference type="OrthoDB" id="1937290at2759"/>
<evidence type="ECO:0000313" key="2">
    <source>
        <dbReference type="EMBL" id="ESW30098.1"/>
    </source>
</evidence>
<dbReference type="Gramene" id="ESW30098">
    <property type="protein sequence ID" value="ESW30098"/>
    <property type="gene ID" value="PHAVU_002G124400g"/>
</dbReference>
<dbReference type="PANTHER" id="PTHR32166">
    <property type="entry name" value="OSJNBA0013A04.12 PROTEIN"/>
    <property type="match status" value="1"/>
</dbReference>